<reference evidence="1" key="1">
    <citation type="submission" date="2014-05" db="EMBL/GenBank/DDBJ databases">
        <authorList>
            <person name="Chronopoulou M."/>
        </authorList>
    </citation>
    <scope>NUCLEOTIDE SEQUENCE</scope>
    <source>
        <tissue evidence="1">Whole organism</tissue>
    </source>
</reference>
<dbReference type="EMBL" id="HACA01017689">
    <property type="protein sequence ID" value="CDW35050.1"/>
    <property type="molecule type" value="Transcribed_RNA"/>
</dbReference>
<protein>
    <submittedName>
        <fullName evidence="1">Uncharacterized protein</fullName>
    </submittedName>
</protein>
<name>A0A0K2UAF7_LEPSM</name>
<proteinExistence type="predicted"/>
<evidence type="ECO:0000313" key="1">
    <source>
        <dbReference type="EMBL" id="CDW35050.1"/>
    </source>
</evidence>
<dbReference type="AlphaFoldDB" id="A0A0K2UAF7"/>
<organism evidence="1">
    <name type="scientific">Lepeophtheirus salmonis</name>
    <name type="common">Salmon louse</name>
    <name type="synonym">Caligus salmonis</name>
    <dbReference type="NCBI Taxonomy" id="72036"/>
    <lineage>
        <taxon>Eukaryota</taxon>
        <taxon>Metazoa</taxon>
        <taxon>Ecdysozoa</taxon>
        <taxon>Arthropoda</taxon>
        <taxon>Crustacea</taxon>
        <taxon>Multicrustacea</taxon>
        <taxon>Hexanauplia</taxon>
        <taxon>Copepoda</taxon>
        <taxon>Siphonostomatoida</taxon>
        <taxon>Caligidae</taxon>
        <taxon>Lepeophtheirus</taxon>
    </lineage>
</organism>
<sequence>MGLEALDSGVGIGLNTTRGFDLLHSDTRPM</sequence>
<accession>A0A0K2UAF7</accession>